<proteinExistence type="predicted"/>
<dbReference type="InterPro" id="IPR058627">
    <property type="entry name" value="MdtA-like_C"/>
</dbReference>
<dbReference type="Gene3D" id="2.40.420.20">
    <property type="match status" value="1"/>
</dbReference>
<feature type="compositionally biased region" description="Acidic residues" evidence="1">
    <location>
        <begin position="182"/>
        <end position="207"/>
    </location>
</feature>
<keyword evidence="4" id="KW-1185">Reference proteome</keyword>
<evidence type="ECO:0000313" key="3">
    <source>
        <dbReference type="EMBL" id="GLI41776.1"/>
    </source>
</evidence>
<dbReference type="InterPro" id="IPR036366">
    <property type="entry name" value="PGBDSf"/>
</dbReference>
<accession>A0A9W6LGL6</accession>
<name>A0A9W6LGL6_9ACTN</name>
<dbReference type="AlphaFoldDB" id="A0A9W6LGL6"/>
<dbReference type="EMBL" id="BSDT01000001">
    <property type="protein sequence ID" value="GLI41776.1"/>
    <property type="molecule type" value="Genomic_DNA"/>
</dbReference>
<evidence type="ECO:0000313" key="4">
    <source>
        <dbReference type="Proteomes" id="UP001144313"/>
    </source>
</evidence>
<protein>
    <recommendedName>
        <fullName evidence="2">Multidrug resistance protein MdtA-like C-terminal permuted SH3 domain-containing protein</fullName>
    </recommendedName>
</protein>
<evidence type="ECO:0000259" key="2">
    <source>
        <dbReference type="Pfam" id="PF25967"/>
    </source>
</evidence>
<dbReference type="Pfam" id="PF25967">
    <property type="entry name" value="RND-MFP_C"/>
    <property type="match status" value="1"/>
</dbReference>
<evidence type="ECO:0000256" key="1">
    <source>
        <dbReference type="SAM" id="MobiDB-lite"/>
    </source>
</evidence>
<dbReference type="RefSeq" id="WP_270115261.1">
    <property type="nucleotide sequence ID" value="NZ_BAAAOL010000003.1"/>
</dbReference>
<feature type="region of interest" description="Disordered" evidence="1">
    <location>
        <begin position="171"/>
        <end position="217"/>
    </location>
</feature>
<organism evidence="3 4">
    <name type="scientific">Glycomyces algeriensis</name>
    <dbReference type="NCBI Taxonomy" id="256037"/>
    <lineage>
        <taxon>Bacteria</taxon>
        <taxon>Bacillati</taxon>
        <taxon>Actinomycetota</taxon>
        <taxon>Actinomycetes</taxon>
        <taxon>Glycomycetales</taxon>
        <taxon>Glycomycetaceae</taxon>
        <taxon>Glycomyces</taxon>
    </lineage>
</organism>
<dbReference type="Gene3D" id="1.10.101.10">
    <property type="entry name" value="PGBD-like superfamily/PGBD"/>
    <property type="match status" value="1"/>
</dbReference>
<dbReference type="Proteomes" id="UP001144313">
    <property type="component" value="Unassembled WGS sequence"/>
</dbReference>
<feature type="domain" description="Multidrug resistance protein MdtA-like C-terminal permuted SH3" evidence="2">
    <location>
        <begin position="365"/>
        <end position="425"/>
    </location>
</feature>
<comment type="caution">
    <text evidence="3">The sequence shown here is derived from an EMBL/GenBank/DDBJ whole genome shotgun (WGS) entry which is preliminary data.</text>
</comment>
<gene>
    <name evidence="3" type="ORF">GALLR39Z86_16260</name>
</gene>
<reference evidence="3" key="1">
    <citation type="submission" date="2022-12" db="EMBL/GenBank/DDBJ databases">
        <title>Reference genome sequencing for broad-spectrum identification of bacterial and archaeal isolates by mass spectrometry.</title>
        <authorList>
            <person name="Sekiguchi Y."/>
            <person name="Tourlousse D.M."/>
        </authorList>
    </citation>
    <scope>NUCLEOTIDE SEQUENCE</scope>
    <source>
        <strain evidence="3">LLR39Z86</strain>
    </source>
</reference>
<sequence>MRLKKSHVVSGVLALALLGATGTAWYFALQARTPAQRAEETAQPEDSVITVRVDQDQLIDTLDFDAELNRTGDFEVPAPTEAPEGAAAALASKLPLEVGDEVKAGTVLLEVSGRPMIALEGAVPAYRDLQEGDTGPDVEQLQLALQQLYGTPKTGTFDARTVSDVKKLYDNIGYDHPTTSEEVVDENAEGEGDTPPDGEGEGNEDAENTGGGQTTTVERVTVPAAEVVFLPELPMQVSKINAQQSAPVTGLEGPLMVLASGDWKLEAKLDEETASALMDAGEDAELEFGNGPLEGQEVGAFELEEREEAAEGDEGMYPGEEGEEQTVDVVYAVFEFDASAVEGIDDLAPGEEQEVTLIRARSAEDALIIPLSALWTDSEDRTMLTVVDDDGKERHVEVAVALRHEGRGVIEVVDGELAAGDEVVIAWRDRENA</sequence>